<dbReference type="InterPro" id="IPR001867">
    <property type="entry name" value="OmpR/PhoB-type_DNA-bd"/>
</dbReference>
<dbReference type="PROSITE" id="PS50110">
    <property type="entry name" value="RESPONSE_REGULATORY"/>
    <property type="match status" value="1"/>
</dbReference>
<dbReference type="PANTHER" id="PTHR48111:SF37">
    <property type="entry name" value="RESPONSE REGULATOR PROTEIN CARR"/>
    <property type="match status" value="1"/>
</dbReference>
<dbReference type="Gene3D" id="1.10.10.10">
    <property type="entry name" value="Winged helix-like DNA-binding domain superfamily/Winged helix DNA-binding domain"/>
    <property type="match status" value="1"/>
</dbReference>
<name>A0A1H0IQE9_9ACTN</name>
<feature type="domain" description="OmpR/PhoB-type" evidence="5">
    <location>
        <begin position="133"/>
        <end position="231"/>
    </location>
</feature>
<evidence type="ECO:0000256" key="1">
    <source>
        <dbReference type="ARBA" id="ARBA00023125"/>
    </source>
</evidence>
<dbReference type="InterPro" id="IPR039420">
    <property type="entry name" value="WalR-like"/>
</dbReference>
<evidence type="ECO:0000259" key="4">
    <source>
        <dbReference type="PROSITE" id="PS50110"/>
    </source>
</evidence>
<dbReference type="GO" id="GO:0032993">
    <property type="term" value="C:protein-DNA complex"/>
    <property type="evidence" value="ECO:0007669"/>
    <property type="project" value="TreeGrafter"/>
</dbReference>
<evidence type="ECO:0000313" key="6">
    <source>
        <dbReference type="EMBL" id="SDO33709.1"/>
    </source>
</evidence>
<dbReference type="Gene3D" id="6.10.250.690">
    <property type="match status" value="1"/>
</dbReference>
<dbReference type="EMBL" id="FNIR01000005">
    <property type="protein sequence ID" value="SDO33709.1"/>
    <property type="molecule type" value="Genomic_DNA"/>
</dbReference>
<dbReference type="Gene3D" id="3.40.50.2300">
    <property type="match status" value="1"/>
</dbReference>
<keyword evidence="2" id="KW-0597">Phosphoprotein</keyword>
<reference evidence="7" key="1">
    <citation type="submission" date="2016-10" db="EMBL/GenBank/DDBJ databases">
        <authorList>
            <person name="Varghese N."/>
            <person name="Submissions S."/>
        </authorList>
    </citation>
    <scope>NUCLEOTIDE SEQUENCE [LARGE SCALE GENOMIC DNA]</scope>
    <source>
        <strain evidence="7">DSM 45843</strain>
    </source>
</reference>
<gene>
    <name evidence="6" type="ORF">SAMN05660199_01742</name>
</gene>
<accession>A0A1H0IQE9</accession>
<dbReference type="SUPFAM" id="SSF46894">
    <property type="entry name" value="C-terminal effector domain of the bipartite response regulators"/>
    <property type="match status" value="1"/>
</dbReference>
<proteinExistence type="predicted"/>
<keyword evidence="1 3" id="KW-0238">DNA-binding</keyword>
<keyword evidence="7" id="KW-1185">Reference proteome</keyword>
<dbReference type="SMART" id="SM00448">
    <property type="entry name" value="REC"/>
    <property type="match status" value="1"/>
</dbReference>
<dbReference type="GO" id="GO:0000976">
    <property type="term" value="F:transcription cis-regulatory region binding"/>
    <property type="evidence" value="ECO:0007669"/>
    <property type="project" value="TreeGrafter"/>
</dbReference>
<feature type="domain" description="Response regulatory" evidence="4">
    <location>
        <begin position="8"/>
        <end position="128"/>
    </location>
</feature>
<dbReference type="Pfam" id="PF00072">
    <property type="entry name" value="Response_reg"/>
    <property type="match status" value="1"/>
</dbReference>
<dbReference type="Proteomes" id="UP000199088">
    <property type="component" value="Unassembled WGS sequence"/>
</dbReference>
<evidence type="ECO:0000256" key="2">
    <source>
        <dbReference type="PROSITE-ProRule" id="PRU00169"/>
    </source>
</evidence>
<dbReference type="InterPro" id="IPR001789">
    <property type="entry name" value="Sig_transdc_resp-reg_receiver"/>
</dbReference>
<dbReference type="SMART" id="SM00862">
    <property type="entry name" value="Trans_reg_C"/>
    <property type="match status" value="1"/>
</dbReference>
<dbReference type="PANTHER" id="PTHR48111">
    <property type="entry name" value="REGULATOR OF RPOS"/>
    <property type="match status" value="1"/>
</dbReference>
<dbReference type="AlphaFoldDB" id="A0A1H0IQE9"/>
<organism evidence="6 7">
    <name type="scientific">Klenkia soli</name>
    <dbReference type="NCBI Taxonomy" id="1052260"/>
    <lineage>
        <taxon>Bacteria</taxon>
        <taxon>Bacillati</taxon>
        <taxon>Actinomycetota</taxon>
        <taxon>Actinomycetes</taxon>
        <taxon>Geodermatophilales</taxon>
        <taxon>Geodermatophilaceae</taxon>
        <taxon>Klenkia</taxon>
    </lineage>
</organism>
<dbReference type="GO" id="GO:0000156">
    <property type="term" value="F:phosphorelay response regulator activity"/>
    <property type="evidence" value="ECO:0007669"/>
    <property type="project" value="TreeGrafter"/>
</dbReference>
<dbReference type="CDD" id="cd00383">
    <property type="entry name" value="trans_reg_C"/>
    <property type="match status" value="1"/>
</dbReference>
<sequence length="231" mass="24286">MVSQLQPRVLVVEDDHGLRDVLARGLREHDFTVVTARDGAGALGAVRGAGGDDGEGFDAVVLDIGLPDSDGRDVCQALRAQGLTAPVLFLTARDQLHDVLSGFAAGADDYLAKPFHLSELLARLRVALRRSAAARPATAGLTLDPTTHALAGPAGAQRLSPTEFRVLAALMARPGEVVRRRDLLAAGWPDGAQVADNTLDQYVARLRRKVDAAGDPGRSIGTAHGVGYTFT</sequence>
<dbReference type="InterPro" id="IPR011006">
    <property type="entry name" value="CheY-like_superfamily"/>
</dbReference>
<dbReference type="GO" id="GO:0005829">
    <property type="term" value="C:cytosol"/>
    <property type="evidence" value="ECO:0007669"/>
    <property type="project" value="TreeGrafter"/>
</dbReference>
<dbReference type="InterPro" id="IPR036388">
    <property type="entry name" value="WH-like_DNA-bd_sf"/>
</dbReference>
<evidence type="ECO:0000256" key="3">
    <source>
        <dbReference type="PROSITE-ProRule" id="PRU01091"/>
    </source>
</evidence>
<feature type="DNA-binding region" description="OmpR/PhoB-type" evidence="3">
    <location>
        <begin position="133"/>
        <end position="231"/>
    </location>
</feature>
<dbReference type="Pfam" id="PF00486">
    <property type="entry name" value="Trans_reg_C"/>
    <property type="match status" value="1"/>
</dbReference>
<dbReference type="InterPro" id="IPR016032">
    <property type="entry name" value="Sig_transdc_resp-reg_C-effctor"/>
</dbReference>
<evidence type="ECO:0000313" key="7">
    <source>
        <dbReference type="Proteomes" id="UP000199088"/>
    </source>
</evidence>
<protein>
    <submittedName>
        <fullName evidence="6">Two-component system, OmpR family, response regulator MprA</fullName>
    </submittedName>
</protein>
<dbReference type="STRING" id="1052260.SAMN05660199_01742"/>
<evidence type="ECO:0000259" key="5">
    <source>
        <dbReference type="PROSITE" id="PS51755"/>
    </source>
</evidence>
<dbReference type="GO" id="GO:0006355">
    <property type="term" value="P:regulation of DNA-templated transcription"/>
    <property type="evidence" value="ECO:0007669"/>
    <property type="project" value="InterPro"/>
</dbReference>
<dbReference type="SUPFAM" id="SSF52172">
    <property type="entry name" value="CheY-like"/>
    <property type="match status" value="1"/>
</dbReference>
<dbReference type="PROSITE" id="PS51755">
    <property type="entry name" value="OMPR_PHOB"/>
    <property type="match status" value="1"/>
</dbReference>
<feature type="modified residue" description="4-aspartylphosphate" evidence="2">
    <location>
        <position position="63"/>
    </location>
</feature>